<dbReference type="AlphaFoldDB" id="A0A381SDH4"/>
<protein>
    <submittedName>
        <fullName evidence="6">Uncharacterized protein</fullName>
    </submittedName>
</protein>
<dbReference type="InterPro" id="IPR038577">
    <property type="entry name" value="GT10-like_C_sf"/>
</dbReference>
<name>A0A381SDH4_9ZZZZ</name>
<keyword evidence="3" id="KW-0808">Transferase</keyword>
<dbReference type="PANTHER" id="PTHR11929:SF194">
    <property type="entry name" value="ALPHA-(1,3)-FUCOSYLTRANSFERASE 10"/>
    <property type="match status" value="1"/>
</dbReference>
<dbReference type="EMBL" id="UINC01002971">
    <property type="protein sequence ID" value="SVA02110.1"/>
    <property type="molecule type" value="Genomic_DNA"/>
</dbReference>
<organism evidence="6">
    <name type="scientific">marine metagenome</name>
    <dbReference type="NCBI Taxonomy" id="408172"/>
    <lineage>
        <taxon>unclassified sequences</taxon>
        <taxon>metagenomes</taxon>
        <taxon>ecological metagenomes</taxon>
    </lineage>
</organism>
<keyword evidence="2" id="KW-0328">Glycosyltransferase</keyword>
<sequence>MTDRKKTLKISYVNYFGTYNPSLRTPDIFSRIFPKTKYEIILDNSNPDIIISNSQRCPIRKDLVKSVTFFHTGENYRPNYSQYDYTFAFDRLEDRRHIRVTSLSYYGLKRFIKNYDTYDVADIFNKKTKFCCFLVSNPGCRTRNKFFEKLNKYKKVDSGGRYKNNIGRRIISNTPWVKEYKFMITFENGSYPGYCTEKIGVGFKANTIPIYWGDETVNVDYNDKSFINCHNYSNFDEAIQKIIELDNNDEMYKNMLLQPWLKDNKIQYELSDEYYIKRFNSLLDEISNKL</sequence>
<dbReference type="InterPro" id="IPR001503">
    <property type="entry name" value="Glyco_trans_10"/>
</dbReference>
<evidence type="ECO:0000259" key="5">
    <source>
        <dbReference type="Pfam" id="PF18025"/>
    </source>
</evidence>
<evidence type="ECO:0000256" key="3">
    <source>
        <dbReference type="ARBA" id="ARBA00022679"/>
    </source>
</evidence>
<dbReference type="GO" id="GO:0016020">
    <property type="term" value="C:membrane"/>
    <property type="evidence" value="ECO:0007669"/>
    <property type="project" value="InterPro"/>
</dbReference>
<dbReference type="GO" id="GO:0046920">
    <property type="term" value="F:alpha-(1-&gt;3)-fucosyltransferase activity"/>
    <property type="evidence" value="ECO:0007669"/>
    <property type="project" value="TreeGrafter"/>
</dbReference>
<accession>A0A381SDH4</accession>
<dbReference type="InterPro" id="IPR055270">
    <property type="entry name" value="Glyco_tran_10_C"/>
</dbReference>
<dbReference type="SUPFAM" id="SSF53756">
    <property type="entry name" value="UDP-Glycosyltransferase/glycogen phosphorylase"/>
    <property type="match status" value="1"/>
</dbReference>
<proteinExistence type="inferred from homology"/>
<feature type="domain" description="Alpha-(1,3)-fucosyltransferase FucT N-terminal" evidence="5">
    <location>
        <begin position="29"/>
        <end position="102"/>
    </location>
</feature>
<dbReference type="InterPro" id="IPR041058">
    <property type="entry name" value="FucT_N"/>
</dbReference>
<gene>
    <name evidence="6" type="ORF">METZ01_LOCUS54964</name>
</gene>
<evidence type="ECO:0000256" key="2">
    <source>
        <dbReference type="ARBA" id="ARBA00022676"/>
    </source>
</evidence>
<evidence type="ECO:0000259" key="4">
    <source>
        <dbReference type="Pfam" id="PF00852"/>
    </source>
</evidence>
<comment type="similarity">
    <text evidence="1">Belongs to the glycosyltransferase 10 family.</text>
</comment>
<dbReference type="Pfam" id="PF18025">
    <property type="entry name" value="FucT_N"/>
    <property type="match status" value="1"/>
</dbReference>
<dbReference type="Pfam" id="PF00852">
    <property type="entry name" value="Glyco_transf_10"/>
    <property type="match status" value="1"/>
</dbReference>
<evidence type="ECO:0000256" key="1">
    <source>
        <dbReference type="ARBA" id="ARBA00008919"/>
    </source>
</evidence>
<evidence type="ECO:0000313" key="6">
    <source>
        <dbReference type="EMBL" id="SVA02110.1"/>
    </source>
</evidence>
<dbReference type="PANTHER" id="PTHR11929">
    <property type="entry name" value="ALPHA- 1,3 -FUCOSYLTRANSFERASE"/>
    <property type="match status" value="1"/>
</dbReference>
<feature type="domain" description="Fucosyltransferase C-terminal" evidence="4">
    <location>
        <begin position="125"/>
        <end position="266"/>
    </location>
</feature>
<reference evidence="6" key="1">
    <citation type="submission" date="2018-05" db="EMBL/GenBank/DDBJ databases">
        <authorList>
            <person name="Lanie J.A."/>
            <person name="Ng W.-L."/>
            <person name="Kazmierczak K.M."/>
            <person name="Andrzejewski T.M."/>
            <person name="Davidsen T.M."/>
            <person name="Wayne K.J."/>
            <person name="Tettelin H."/>
            <person name="Glass J.I."/>
            <person name="Rusch D."/>
            <person name="Podicherti R."/>
            <person name="Tsui H.-C.T."/>
            <person name="Winkler M.E."/>
        </authorList>
    </citation>
    <scope>NUCLEOTIDE SEQUENCE</scope>
</reference>
<dbReference type="Gene3D" id="3.40.50.11660">
    <property type="entry name" value="Glycosyl transferase family 10, C-terminal domain"/>
    <property type="match status" value="1"/>
</dbReference>